<proteinExistence type="predicted"/>
<sequence length="236" mass="27181">NDLALKLLSSLPQSPDYFPFYYLRYLKGECYLRKLETDSATVSYSYFLKHFDGLNYIKDAWRKRAWAALLQKKPKKYQQLMDSVKVYGTTEVGADKEALKEADSGLVPNTSLLKARLLFDGGYYDGAKTILNKINTGHLTKDEQIERIYRYARIAHRQHNMPLAKNEYHRVITQGSLSPCYFAANAALKLGEIYESEDSLTLAKAFYEKCLNLNFDEYRNSIRGKAKEALSRIRGK</sequence>
<reference evidence="1" key="1">
    <citation type="submission" date="2018-06" db="EMBL/GenBank/DDBJ databases">
        <authorList>
            <person name="Zhirakovskaya E."/>
        </authorList>
    </citation>
    <scope>NUCLEOTIDE SEQUENCE</scope>
</reference>
<feature type="non-terminal residue" evidence="1">
    <location>
        <position position="1"/>
    </location>
</feature>
<gene>
    <name evidence="1" type="ORF">MNBD_BACTEROID07-794</name>
</gene>
<protein>
    <submittedName>
        <fullName evidence="1">Uncharacterized protein</fullName>
    </submittedName>
</protein>
<name>A0A3B0UQI4_9ZZZZ</name>
<accession>A0A3B0UQI4</accession>
<organism evidence="1">
    <name type="scientific">hydrothermal vent metagenome</name>
    <dbReference type="NCBI Taxonomy" id="652676"/>
    <lineage>
        <taxon>unclassified sequences</taxon>
        <taxon>metagenomes</taxon>
        <taxon>ecological metagenomes</taxon>
    </lineage>
</organism>
<evidence type="ECO:0000313" key="1">
    <source>
        <dbReference type="EMBL" id="VAW27467.1"/>
    </source>
</evidence>
<dbReference type="Gene3D" id="1.25.40.10">
    <property type="entry name" value="Tetratricopeptide repeat domain"/>
    <property type="match status" value="1"/>
</dbReference>
<dbReference type="InterPro" id="IPR011990">
    <property type="entry name" value="TPR-like_helical_dom_sf"/>
</dbReference>
<dbReference type="EMBL" id="UOET01000116">
    <property type="protein sequence ID" value="VAW27467.1"/>
    <property type="molecule type" value="Genomic_DNA"/>
</dbReference>
<dbReference type="AlphaFoldDB" id="A0A3B0UQI4"/>